<gene>
    <name evidence="1" type="ORF">K3181_03020</name>
</gene>
<comment type="caution">
    <text evidence="1">The sequence shown here is derived from an EMBL/GenBank/DDBJ whole genome shotgun (WGS) entry which is preliminary data.</text>
</comment>
<protein>
    <submittedName>
        <fullName evidence="1">Uncharacterized protein</fullName>
    </submittedName>
</protein>
<organism evidence="1 2">
    <name type="scientific">Qipengyuania mesophila</name>
    <dbReference type="NCBI Taxonomy" id="2867246"/>
    <lineage>
        <taxon>Bacteria</taxon>
        <taxon>Pseudomonadati</taxon>
        <taxon>Pseudomonadota</taxon>
        <taxon>Alphaproteobacteria</taxon>
        <taxon>Sphingomonadales</taxon>
        <taxon>Erythrobacteraceae</taxon>
        <taxon>Qipengyuania</taxon>
    </lineage>
</organism>
<evidence type="ECO:0000313" key="1">
    <source>
        <dbReference type="EMBL" id="MBX7500417.1"/>
    </source>
</evidence>
<accession>A0ABS7JRZ4</accession>
<dbReference type="EMBL" id="JAIGNU010000001">
    <property type="protein sequence ID" value="MBX7500417.1"/>
    <property type="molecule type" value="Genomic_DNA"/>
</dbReference>
<keyword evidence="2" id="KW-1185">Reference proteome</keyword>
<evidence type="ECO:0000313" key="2">
    <source>
        <dbReference type="Proteomes" id="UP000782554"/>
    </source>
</evidence>
<name>A0ABS7JRZ4_9SPHN</name>
<dbReference type="RefSeq" id="WP_221600672.1">
    <property type="nucleotide sequence ID" value="NZ_JAIGNU010000001.1"/>
</dbReference>
<proteinExistence type="predicted"/>
<sequence length="74" mass="8165">MPSYKLIFKADGLGEPKKIEFEGNNAAAAFNVLATETDARHVELWTKGEMIAEITRDRSGLWLLDGVSQESAEP</sequence>
<dbReference type="Proteomes" id="UP000782554">
    <property type="component" value="Unassembled WGS sequence"/>
</dbReference>
<reference evidence="1 2" key="1">
    <citation type="submission" date="2021-08" db="EMBL/GenBank/DDBJ databases">
        <title>Comparative Genomics Analysis of the Genus Qipengyuania Reveals Extensive Genetic Diversity and Metabolic Versatility, Including the Description of Fifteen Novel Species.</title>
        <authorList>
            <person name="Liu Y."/>
        </authorList>
    </citation>
    <scope>NUCLEOTIDE SEQUENCE [LARGE SCALE GENOMIC DNA]</scope>
    <source>
        <strain evidence="1 2">YG27</strain>
    </source>
</reference>